<keyword evidence="9" id="KW-0969">Cilium</keyword>
<organism evidence="9 10">
    <name type="scientific">Natronospira proteinivora</name>
    <dbReference type="NCBI Taxonomy" id="1807133"/>
    <lineage>
        <taxon>Bacteria</taxon>
        <taxon>Pseudomonadati</taxon>
        <taxon>Pseudomonadota</taxon>
        <taxon>Gammaproteobacteria</taxon>
        <taxon>Natronospirales</taxon>
        <taxon>Natronospiraceae</taxon>
        <taxon>Natronospira</taxon>
    </lineage>
</organism>
<comment type="subcellular location">
    <subcellularLocation>
        <location evidence="1 6">Cytoplasm</location>
        <location evidence="1 6">Cytosol</location>
    </subcellularLocation>
</comment>
<evidence type="ECO:0000256" key="7">
    <source>
        <dbReference type="PROSITE-ProRule" id="PRU00110"/>
    </source>
</evidence>
<dbReference type="Gene3D" id="1.20.120.340">
    <property type="entry name" value="Flagellar protein FliS"/>
    <property type="match status" value="1"/>
</dbReference>
<dbReference type="InterPro" id="IPR036584">
    <property type="entry name" value="FliS_sf"/>
</dbReference>
<dbReference type="EMBL" id="JALJYF010000001">
    <property type="protein sequence ID" value="MCP1726428.1"/>
    <property type="molecule type" value="Genomic_DNA"/>
</dbReference>
<comment type="similarity">
    <text evidence="2 6">Belongs to the FliS family.</text>
</comment>
<name>A0ABT1G7Y0_9GAMM</name>
<gene>
    <name evidence="9" type="ORF">J2T60_000393</name>
</gene>
<evidence type="ECO:0000313" key="10">
    <source>
        <dbReference type="Proteomes" id="UP001523550"/>
    </source>
</evidence>
<dbReference type="InterPro" id="IPR003713">
    <property type="entry name" value="FliS"/>
</dbReference>
<accession>A0ABT1G7Y0</accession>
<sequence>MYKPNRTAALNAYQEVGVRSGLDEANPHRLIQMLMEGALDRIAQARGHMERKEIGPKGEQVSRAINIIEGLRVCLDPSQSQELAERLEQLYDYMGRRLVEANLHNDPEILEEVSRLLKEIKSGWDAIPAEAVQQAVEQTQTNESVST</sequence>
<dbReference type="Pfam" id="PF02561">
    <property type="entry name" value="FliS"/>
    <property type="match status" value="1"/>
</dbReference>
<evidence type="ECO:0000259" key="8">
    <source>
        <dbReference type="PROSITE" id="PS50894"/>
    </source>
</evidence>
<evidence type="ECO:0000256" key="2">
    <source>
        <dbReference type="ARBA" id="ARBA00008787"/>
    </source>
</evidence>
<dbReference type="RefSeq" id="WP_253444697.1">
    <property type="nucleotide sequence ID" value="NZ_JALJYF010000001.1"/>
</dbReference>
<evidence type="ECO:0000256" key="5">
    <source>
        <dbReference type="ARBA" id="ARBA00023186"/>
    </source>
</evidence>
<dbReference type="PIRSF" id="PIRSF039090">
    <property type="entry name" value="Flis"/>
    <property type="match status" value="1"/>
</dbReference>
<dbReference type="PANTHER" id="PTHR34773:SF1">
    <property type="entry name" value="FLAGELLAR SECRETION CHAPERONE FLIS"/>
    <property type="match status" value="1"/>
</dbReference>
<evidence type="ECO:0000256" key="6">
    <source>
        <dbReference type="PIRNR" id="PIRNR039090"/>
    </source>
</evidence>
<dbReference type="Proteomes" id="UP001523550">
    <property type="component" value="Unassembled WGS sequence"/>
</dbReference>
<evidence type="ECO:0000313" key="9">
    <source>
        <dbReference type="EMBL" id="MCP1726428.1"/>
    </source>
</evidence>
<evidence type="ECO:0000256" key="1">
    <source>
        <dbReference type="ARBA" id="ARBA00004514"/>
    </source>
</evidence>
<keyword evidence="9" id="KW-0282">Flagellum</keyword>
<comment type="caution">
    <text evidence="9">The sequence shown here is derived from an EMBL/GenBank/DDBJ whole genome shotgun (WGS) entry which is preliminary data.</text>
</comment>
<evidence type="ECO:0000256" key="3">
    <source>
        <dbReference type="ARBA" id="ARBA00022490"/>
    </source>
</evidence>
<dbReference type="InterPro" id="IPR008207">
    <property type="entry name" value="Sig_transdc_His_kin_Hpt_dom"/>
</dbReference>
<keyword evidence="9" id="KW-0966">Cell projection</keyword>
<keyword evidence="10" id="KW-1185">Reference proteome</keyword>
<dbReference type="SUPFAM" id="SSF101116">
    <property type="entry name" value="Flagellar export chaperone FliS"/>
    <property type="match status" value="1"/>
</dbReference>
<proteinExistence type="inferred from homology"/>
<dbReference type="PROSITE" id="PS50894">
    <property type="entry name" value="HPT"/>
    <property type="match status" value="1"/>
</dbReference>
<dbReference type="NCBIfam" id="TIGR00208">
    <property type="entry name" value="fliS"/>
    <property type="match status" value="1"/>
</dbReference>
<reference evidence="9 10" key="1">
    <citation type="submission" date="2022-03" db="EMBL/GenBank/DDBJ databases">
        <title>Genomic Encyclopedia of Type Strains, Phase III (KMG-III): the genomes of soil and plant-associated and newly described type strains.</title>
        <authorList>
            <person name="Whitman W."/>
        </authorList>
    </citation>
    <scope>NUCLEOTIDE SEQUENCE [LARGE SCALE GENOMIC DNA]</scope>
    <source>
        <strain evidence="9 10">BSker1</strain>
    </source>
</reference>
<dbReference type="CDD" id="cd16098">
    <property type="entry name" value="FliS"/>
    <property type="match status" value="1"/>
</dbReference>
<comment type="caution">
    <text evidence="7">Lacks conserved residue(s) required for the propagation of feature annotation.</text>
</comment>
<protein>
    <recommendedName>
        <fullName evidence="6">Flagellar secretion chaperone FliS</fullName>
    </recommendedName>
</protein>
<feature type="domain" description="HPt" evidence="8">
    <location>
        <begin position="23"/>
        <end position="127"/>
    </location>
</feature>
<keyword evidence="4 6" id="KW-1005">Bacterial flagellum biogenesis</keyword>
<keyword evidence="3 6" id="KW-0963">Cytoplasm</keyword>
<keyword evidence="5" id="KW-0143">Chaperone</keyword>
<dbReference type="PANTHER" id="PTHR34773">
    <property type="entry name" value="FLAGELLAR SECRETION CHAPERONE FLIS"/>
    <property type="match status" value="1"/>
</dbReference>
<evidence type="ECO:0000256" key="4">
    <source>
        <dbReference type="ARBA" id="ARBA00022795"/>
    </source>
</evidence>